<dbReference type="Pfam" id="PF00085">
    <property type="entry name" value="Thioredoxin"/>
    <property type="match status" value="1"/>
</dbReference>
<evidence type="ECO:0000259" key="4">
    <source>
        <dbReference type="PROSITE" id="PS51352"/>
    </source>
</evidence>
<dbReference type="OrthoDB" id="2121326at2759"/>
<keyword evidence="3" id="KW-0732">Signal</keyword>
<dbReference type="Gene3D" id="3.40.30.10">
    <property type="entry name" value="Glutaredoxin"/>
    <property type="match status" value="1"/>
</dbReference>
<dbReference type="InterPro" id="IPR036249">
    <property type="entry name" value="Thioredoxin-like_sf"/>
</dbReference>
<evidence type="ECO:0000313" key="5">
    <source>
        <dbReference type="EMBL" id="CBJ30923.1"/>
    </source>
</evidence>
<protein>
    <submittedName>
        <fullName evidence="5">Thioredoxin-like protein</fullName>
    </submittedName>
</protein>
<feature type="domain" description="Thioredoxin" evidence="4">
    <location>
        <begin position="59"/>
        <end position="186"/>
    </location>
</feature>
<evidence type="ECO:0000256" key="3">
    <source>
        <dbReference type="SAM" id="SignalP"/>
    </source>
</evidence>
<dbReference type="EMBL" id="FN648402">
    <property type="protein sequence ID" value="CBJ30923.1"/>
    <property type="molecule type" value="Genomic_DNA"/>
</dbReference>
<dbReference type="EMBL" id="FN649734">
    <property type="protein sequence ID" value="CBJ30923.1"/>
    <property type="molecule type" value="Genomic_DNA"/>
</dbReference>
<dbReference type="STRING" id="2880.D7FRY2"/>
<comment type="similarity">
    <text evidence="1">Belongs to the thioredoxin family.</text>
</comment>
<keyword evidence="6" id="KW-1185">Reference proteome</keyword>
<feature type="region of interest" description="Disordered" evidence="2">
    <location>
        <begin position="56"/>
        <end position="76"/>
    </location>
</feature>
<evidence type="ECO:0000256" key="1">
    <source>
        <dbReference type="ARBA" id="ARBA00008987"/>
    </source>
</evidence>
<dbReference type="AlphaFoldDB" id="D7FRY2"/>
<feature type="compositionally biased region" description="Basic residues" evidence="2">
    <location>
        <begin position="56"/>
        <end position="65"/>
    </location>
</feature>
<dbReference type="GO" id="GO:0045454">
    <property type="term" value="P:cell redox homeostasis"/>
    <property type="evidence" value="ECO:0007669"/>
    <property type="project" value="TreeGrafter"/>
</dbReference>
<feature type="region of interest" description="Disordered" evidence="2">
    <location>
        <begin position="243"/>
        <end position="263"/>
    </location>
</feature>
<dbReference type="eggNOG" id="KOG0907">
    <property type="taxonomic scope" value="Eukaryota"/>
</dbReference>
<organism evidence="5 6">
    <name type="scientific">Ectocarpus siliculosus</name>
    <name type="common">Brown alga</name>
    <name type="synonym">Conferva siliculosa</name>
    <dbReference type="NCBI Taxonomy" id="2880"/>
    <lineage>
        <taxon>Eukaryota</taxon>
        <taxon>Sar</taxon>
        <taxon>Stramenopiles</taxon>
        <taxon>Ochrophyta</taxon>
        <taxon>PX clade</taxon>
        <taxon>Phaeophyceae</taxon>
        <taxon>Ectocarpales</taxon>
        <taxon>Ectocarpaceae</taxon>
        <taxon>Ectocarpus</taxon>
    </lineage>
</organism>
<gene>
    <name evidence="5" type="ORF">Esi_0223_0030</name>
</gene>
<proteinExistence type="inferred from homology"/>
<dbReference type="PANTHER" id="PTHR43601">
    <property type="entry name" value="THIOREDOXIN, MITOCHONDRIAL"/>
    <property type="match status" value="1"/>
</dbReference>
<dbReference type="PROSITE" id="PS51352">
    <property type="entry name" value="THIOREDOXIN_2"/>
    <property type="match status" value="1"/>
</dbReference>
<feature type="chain" id="PRO_5003095369" evidence="3">
    <location>
        <begin position="17"/>
        <end position="263"/>
    </location>
</feature>
<dbReference type="InParanoid" id="D7FRY2"/>
<feature type="signal peptide" evidence="3">
    <location>
        <begin position="1"/>
        <end position="16"/>
    </location>
</feature>
<dbReference type="Proteomes" id="UP000002630">
    <property type="component" value="Linkage Group LG09"/>
</dbReference>
<dbReference type="InterPro" id="IPR013766">
    <property type="entry name" value="Thioredoxin_domain"/>
</dbReference>
<evidence type="ECO:0000256" key="2">
    <source>
        <dbReference type="SAM" id="MobiDB-lite"/>
    </source>
</evidence>
<evidence type="ECO:0000313" key="6">
    <source>
        <dbReference type="Proteomes" id="UP000002630"/>
    </source>
</evidence>
<dbReference type="PANTHER" id="PTHR43601:SF32">
    <property type="entry name" value="THIOREDOXIN-LIKE 2-2, CHLOROPLASTIC"/>
    <property type="match status" value="1"/>
</dbReference>
<accession>D7FRY2</accession>
<name>D7FRY2_ECTSI</name>
<dbReference type="CDD" id="cd02947">
    <property type="entry name" value="TRX_family"/>
    <property type="match status" value="1"/>
</dbReference>
<sequence length="263" mass="28525">MKAPTLLLCVLPAASGFIPSPVVVSRTSLADRRQRATIAQVATVAIDTPRTLPKGKRVVRRKKRQPSQPKHVDTTNAPVTLIKSKAEYDEILRHNSNSLVVIKFFAPWCRSCKALDVKYRRMAVENDDVKFVEIDVHQSPDLKKVLGVRAVPTVKLHAGSLGQVASFTCGPRKAPELARKIQLCKDVPALSARLGKGSGMIEMLADELNSDKPVAASSLPQAGREVGSAESVIAKGLMEKVANQEMAESSQPTLDEFPTEDGL</sequence>
<dbReference type="OMA" id="CCCPSTH"/>
<reference evidence="5 6" key="1">
    <citation type="journal article" date="2010" name="Nature">
        <title>The Ectocarpus genome and the independent evolution of multicellularity in brown algae.</title>
        <authorList>
            <person name="Cock J.M."/>
            <person name="Sterck L."/>
            <person name="Rouze P."/>
            <person name="Scornet D."/>
            <person name="Allen A.E."/>
            <person name="Amoutzias G."/>
            <person name="Anthouard V."/>
            <person name="Artiguenave F."/>
            <person name="Aury J.M."/>
            <person name="Badger J.H."/>
            <person name="Beszteri B."/>
            <person name="Billiau K."/>
            <person name="Bonnet E."/>
            <person name="Bothwell J.H."/>
            <person name="Bowler C."/>
            <person name="Boyen C."/>
            <person name="Brownlee C."/>
            <person name="Carrano C.J."/>
            <person name="Charrier B."/>
            <person name="Cho G.Y."/>
            <person name="Coelho S.M."/>
            <person name="Collen J."/>
            <person name="Corre E."/>
            <person name="Da Silva C."/>
            <person name="Delage L."/>
            <person name="Delaroque N."/>
            <person name="Dittami S.M."/>
            <person name="Doulbeau S."/>
            <person name="Elias M."/>
            <person name="Farnham G."/>
            <person name="Gachon C.M."/>
            <person name="Gschloessl B."/>
            <person name="Heesch S."/>
            <person name="Jabbari K."/>
            <person name="Jubin C."/>
            <person name="Kawai H."/>
            <person name="Kimura K."/>
            <person name="Kloareg B."/>
            <person name="Kupper F.C."/>
            <person name="Lang D."/>
            <person name="Le Bail A."/>
            <person name="Leblanc C."/>
            <person name="Lerouge P."/>
            <person name="Lohr M."/>
            <person name="Lopez P.J."/>
            <person name="Martens C."/>
            <person name="Maumus F."/>
            <person name="Michel G."/>
            <person name="Miranda-Saavedra D."/>
            <person name="Morales J."/>
            <person name="Moreau H."/>
            <person name="Motomura T."/>
            <person name="Nagasato C."/>
            <person name="Napoli C.A."/>
            <person name="Nelson D.R."/>
            <person name="Nyvall-Collen P."/>
            <person name="Peters A.F."/>
            <person name="Pommier C."/>
            <person name="Potin P."/>
            <person name="Poulain J."/>
            <person name="Quesneville H."/>
            <person name="Read B."/>
            <person name="Rensing S.A."/>
            <person name="Ritter A."/>
            <person name="Rousvoal S."/>
            <person name="Samanta M."/>
            <person name="Samson G."/>
            <person name="Schroeder D.C."/>
            <person name="Segurens B."/>
            <person name="Strittmatter M."/>
            <person name="Tonon T."/>
            <person name="Tregear J.W."/>
            <person name="Valentin K."/>
            <person name="von Dassow P."/>
            <person name="Yamagishi T."/>
            <person name="Van de Peer Y."/>
            <person name="Wincker P."/>
        </authorList>
    </citation>
    <scope>NUCLEOTIDE SEQUENCE [LARGE SCALE GENOMIC DNA]</scope>
    <source>
        <strain evidence="6">Ec32 / CCAP1310/4</strain>
    </source>
</reference>
<dbReference type="SUPFAM" id="SSF52833">
    <property type="entry name" value="Thioredoxin-like"/>
    <property type="match status" value="1"/>
</dbReference>